<evidence type="ECO:0000256" key="1">
    <source>
        <dbReference type="ARBA" id="ARBA00010923"/>
    </source>
</evidence>
<dbReference type="AlphaFoldDB" id="A0A4R8F785"/>
<dbReference type="InterPro" id="IPR044946">
    <property type="entry name" value="Restrct_endonuc_typeI_TRD_sf"/>
</dbReference>
<dbReference type="Pfam" id="PF01420">
    <property type="entry name" value="Methylase_S"/>
    <property type="match status" value="2"/>
</dbReference>
<dbReference type="InterPro" id="IPR000055">
    <property type="entry name" value="Restrct_endonuc_typeI_TRD"/>
</dbReference>
<dbReference type="InterPro" id="IPR052021">
    <property type="entry name" value="Type-I_RS_S_subunit"/>
</dbReference>
<dbReference type="EMBL" id="SOEB01000044">
    <property type="protein sequence ID" value="TDX21236.1"/>
    <property type="molecule type" value="Genomic_DNA"/>
</dbReference>
<dbReference type="RefSeq" id="WP_134079638.1">
    <property type="nucleotide sequence ID" value="NZ_SOEB01000044.1"/>
</dbReference>
<keyword evidence="3" id="KW-0238">DNA-binding</keyword>
<evidence type="ECO:0000256" key="2">
    <source>
        <dbReference type="ARBA" id="ARBA00022747"/>
    </source>
</evidence>
<dbReference type="Gene3D" id="3.90.220.20">
    <property type="entry name" value="DNA methylase specificity domains"/>
    <property type="match status" value="2"/>
</dbReference>
<evidence type="ECO:0000256" key="3">
    <source>
        <dbReference type="ARBA" id="ARBA00023125"/>
    </source>
</evidence>
<comment type="similarity">
    <text evidence="1">Belongs to the type-I restriction system S methylase family.</text>
</comment>
<evidence type="ECO:0000313" key="6">
    <source>
        <dbReference type="Proteomes" id="UP000295484"/>
    </source>
</evidence>
<comment type="caution">
    <text evidence="5">The sequence shown here is derived from an EMBL/GenBank/DDBJ whole genome shotgun (WGS) entry which is preliminary data.</text>
</comment>
<sequence length="429" mass="48461">MSVEGQTFPKSVQPGIPKLGSTPKGWKRYRIGDLFDVVSRPTDLHDDQEYDLVTVKRSRGGIERRSRLLGRRISVKSQFLLEEGDFLISKRQIVHGACAVVPAEFSGSIVSNEYSVLRPRPVLSLNYLRYLVHSIYLQQTFFHSSVGVHVEKMIFRLEDWFKWPIHLPPLAEQGKLGRGLMDADAKITLLTDKKTALEEYKRGLMQRLFSCELRFTRDDGNAFPDWEKRKLGEVFDWVRTNSLSREHLGDDPASGVQNIHYGDVHGKFRPLFFQSKEDAPFIATTAPIREFKGEEFLRQGDVVIADASEDYSDIGKAIEVMEVAPDSAVAGLHTYIARPKAESLVLGFSGYLLRSAPMRQQIMRIAQGISVLGVSKGNLEKLVFWLPHPDEQRKIAAALSALDAKIDALSQKISEMEAFKKGLLQKLFV</sequence>
<dbReference type="GO" id="GO:0003677">
    <property type="term" value="F:DNA binding"/>
    <property type="evidence" value="ECO:0007669"/>
    <property type="project" value="UniProtKB-KW"/>
</dbReference>
<evidence type="ECO:0000313" key="5">
    <source>
        <dbReference type="EMBL" id="TDX21236.1"/>
    </source>
</evidence>
<dbReference type="Proteomes" id="UP000295484">
    <property type="component" value="Unassembled WGS sequence"/>
</dbReference>
<gene>
    <name evidence="5" type="ORF">EV657_1447</name>
</gene>
<protein>
    <submittedName>
        <fullName evidence="5">Type I restriction enzyme S subunit</fullName>
    </submittedName>
</protein>
<feature type="domain" description="Type I restriction modification DNA specificity" evidence="4">
    <location>
        <begin position="23"/>
        <end position="198"/>
    </location>
</feature>
<accession>A0A4R8F785</accession>
<name>A0A4R8F785_9RHOB</name>
<proteinExistence type="inferred from homology"/>
<dbReference type="PANTHER" id="PTHR30408:SF12">
    <property type="entry name" value="TYPE I RESTRICTION ENZYME MJAVIII SPECIFICITY SUBUNIT"/>
    <property type="match status" value="1"/>
</dbReference>
<evidence type="ECO:0000259" key="4">
    <source>
        <dbReference type="Pfam" id="PF01420"/>
    </source>
</evidence>
<dbReference type="PANTHER" id="PTHR30408">
    <property type="entry name" value="TYPE-1 RESTRICTION ENZYME ECOKI SPECIFICITY PROTEIN"/>
    <property type="match status" value="1"/>
</dbReference>
<dbReference type="SUPFAM" id="SSF116734">
    <property type="entry name" value="DNA methylase specificity domain"/>
    <property type="match status" value="2"/>
</dbReference>
<keyword evidence="2" id="KW-0680">Restriction system</keyword>
<organism evidence="5 6">
    <name type="scientific">Rhodovulum visakhapatnamense</name>
    <dbReference type="NCBI Taxonomy" id="364297"/>
    <lineage>
        <taxon>Bacteria</taxon>
        <taxon>Pseudomonadati</taxon>
        <taxon>Pseudomonadota</taxon>
        <taxon>Alphaproteobacteria</taxon>
        <taxon>Rhodobacterales</taxon>
        <taxon>Paracoccaceae</taxon>
        <taxon>Rhodovulum</taxon>
    </lineage>
</organism>
<feature type="domain" description="Type I restriction modification DNA specificity" evidence="4">
    <location>
        <begin position="225"/>
        <end position="417"/>
    </location>
</feature>
<dbReference type="GO" id="GO:0009307">
    <property type="term" value="P:DNA restriction-modification system"/>
    <property type="evidence" value="ECO:0007669"/>
    <property type="project" value="UniProtKB-KW"/>
</dbReference>
<reference evidence="5 6" key="1">
    <citation type="submission" date="2019-03" db="EMBL/GenBank/DDBJ databases">
        <title>Genomic Encyclopedia of Type Strains, Phase IV (KMG-IV): sequencing the most valuable type-strain genomes for metagenomic binning, comparative biology and taxonomic classification.</title>
        <authorList>
            <person name="Goeker M."/>
        </authorList>
    </citation>
    <scope>NUCLEOTIDE SEQUENCE [LARGE SCALE GENOMIC DNA]</scope>
    <source>
        <strain evidence="5 6">JA181</strain>
    </source>
</reference>